<accession>A0A6J7WJD3</accession>
<protein>
    <submittedName>
        <fullName evidence="1">Uncharacterized protein</fullName>
    </submittedName>
</protein>
<dbReference type="EMBL" id="LR798233">
    <property type="protein sequence ID" value="CAB5212770.1"/>
    <property type="molecule type" value="Genomic_DNA"/>
</dbReference>
<gene>
    <name evidence="1" type="ORF">UFOVP191_19</name>
</gene>
<proteinExistence type="predicted"/>
<organism evidence="1">
    <name type="scientific">uncultured Caudovirales phage</name>
    <dbReference type="NCBI Taxonomy" id="2100421"/>
    <lineage>
        <taxon>Viruses</taxon>
        <taxon>Duplodnaviria</taxon>
        <taxon>Heunggongvirae</taxon>
        <taxon>Uroviricota</taxon>
        <taxon>Caudoviricetes</taxon>
        <taxon>Peduoviridae</taxon>
        <taxon>Maltschvirus</taxon>
        <taxon>Maltschvirus maltsch</taxon>
    </lineage>
</organism>
<sequence>MYGVRNAARQTGQRLAAYAHSNPHPVCAPRFIFFRMGRDGVIMLPEHTSRIDEIKEILSWKNALAGLAPQEQKVFIIEKALDGRMTESVASQLIKILMLEGE</sequence>
<reference evidence="1" key="1">
    <citation type="submission" date="2020-05" db="EMBL/GenBank/DDBJ databases">
        <authorList>
            <person name="Chiriac C."/>
            <person name="Salcher M."/>
            <person name="Ghai R."/>
            <person name="Kavagutti S V."/>
        </authorList>
    </citation>
    <scope>NUCLEOTIDE SEQUENCE</scope>
</reference>
<name>A0A6J7WJD3_9CAUD</name>
<evidence type="ECO:0000313" key="1">
    <source>
        <dbReference type="EMBL" id="CAB5212770.1"/>
    </source>
</evidence>